<organism evidence="1 2">
    <name type="scientific">Mycobacterium ulcerans str. Harvey</name>
    <dbReference type="NCBI Taxonomy" id="1299332"/>
    <lineage>
        <taxon>Bacteria</taxon>
        <taxon>Bacillati</taxon>
        <taxon>Actinomycetota</taxon>
        <taxon>Actinomycetes</taxon>
        <taxon>Mycobacteriales</taxon>
        <taxon>Mycobacteriaceae</taxon>
        <taxon>Mycobacterium</taxon>
        <taxon>Mycobacterium ulcerans group</taxon>
    </lineage>
</organism>
<accession>A0ABP3A4U2</accession>
<keyword evidence="2" id="KW-1185">Reference proteome</keyword>
<sequence>MTGMTVSGAFAPSTVADHRMVMTIPAGGPSPKPHPYRWYS</sequence>
<proteinExistence type="predicted"/>
<evidence type="ECO:0000313" key="2">
    <source>
        <dbReference type="Proteomes" id="UP000020681"/>
    </source>
</evidence>
<dbReference type="EMBL" id="JAOL01000171">
    <property type="protein sequence ID" value="EUA86528.1"/>
    <property type="molecule type" value="Genomic_DNA"/>
</dbReference>
<name>A0ABP3A4U2_MYCUL</name>
<comment type="caution">
    <text evidence="1">The sequence shown here is derived from an EMBL/GenBank/DDBJ whole genome shotgun (WGS) entry which is preliminary data.</text>
</comment>
<protein>
    <submittedName>
        <fullName evidence="1">Type I polyketide synthase domain protein</fullName>
    </submittedName>
</protein>
<evidence type="ECO:0000313" key="1">
    <source>
        <dbReference type="EMBL" id="EUA86528.1"/>
    </source>
</evidence>
<dbReference type="Proteomes" id="UP000020681">
    <property type="component" value="Unassembled WGS sequence"/>
</dbReference>
<reference evidence="1 2" key="1">
    <citation type="submission" date="2014-01" db="EMBL/GenBank/DDBJ databases">
        <authorList>
            <person name="Dobos K."/>
            <person name="Lenaerts A."/>
            <person name="Ordway D."/>
            <person name="DeGroote M.A."/>
            <person name="Parker T."/>
            <person name="Sizemore C."/>
            <person name="Tallon L.J."/>
            <person name="Sadzewicz L.K."/>
            <person name="Sengamalay N."/>
            <person name="Fraser C.M."/>
            <person name="Hine E."/>
            <person name="Shefchek K.A."/>
            <person name="Das S.P."/>
            <person name="Tettelin H."/>
        </authorList>
    </citation>
    <scope>NUCLEOTIDE SEQUENCE [LARGE SCALE GENOMIC DNA]</scope>
    <source>
        <strain evidence="1 2">Harvey</strain>
    </source>
</reference>
<gene>
    <name evidence="1" type="ORF">I551_7026</name>
</gene>